<evidence type="ECO:0008006" key="11">
    <source>
        <dbReference type="Google" id="ProtNLM"/>
    </source>
</evidence>
<proteinExistence type="inferred from homology"/>
<organism evidence="9 10">
    <name type="scientific">Brassica campestris</name>
    <name type="common">Field mustard</name>
    <dbReference type="NCBI Taxonomy" id="3711"/>
    <lineage>
        <taxon>Eukaryota</taxon>
        <taxon>Viridiplantae</taxon>
        <taxon>Streptophyta</taxon>
        <taxon>Embryophyta</taxon>
        <taxon>Tracheophyta</taxon>
        <taxon>Spermatophyta</taxon>
        <taxon>Magnoliopsida</taxon>
        <taxon>eudicotyledons</taxon>
        <taxon>Gunneridae</taxon>
        <taxon>Pentapetalae</taxon>
        <taxon>rosids</taxon>
        <taxon>malvids</taxon>
        <taxon>Brassicales</taxon>
        <taxon>Brassicaceae</taxon>
        <taxon>Brassiceae</taxon>
        <taxon>Brassica</taxon>
    </lineage>
</organism>
<evidence type="ECO:0000259" key="7">
    <source>
        <dbReference type="Pfam" id="PF02721"/>
    </source>
</evidence>
<evidence type="ECO:0000313" key="9">
    <source>
        <dbReference type="EMBL" id="CAG7909340.1"/>
    </source>
</evidence>
<dbReference type="GO" id="GO:0003677">
    <property type="term" value="F:DNA binding"/>
    <property type="evidence" value="ECO:0007669"/>
    <property type="project" value="UniProtKB-KW"/>
</dbReference>
<dbReference type="PANTHER" id="PTHR45786">
    <property type="entry name" value="DNA BINDING PROTEIN-LIKE"/>
    <property type="match status" value="1"/>
</dbReference>
<keyword evidence="4" id="KW-0862">Zinc</keyword>
<feature type="compositionally biased region" description="Acidic residues" evidence="6">
    <location>
        <begin position="683"/>
        <end position="700"/>
    </location>
</feature>
<feature type="domain" description="Replication protein A 70 kDa DNA-binding subunit B/D first OB fold" evidence="7">
    <location>
        <begin position="4"/>
        <end position="104"/>
    </location>
</feature>
<gene>
    <name evidence="9" type="ORF">BRAPAZ1V2_A10P05860.2</name>
</gene>
<comment type="similarity">
    <text evidence="1">Belongs to the replication factor A protein 1 family.</text>
</comment>
<feature type="region of interest" description="Disordered" evidence="6">
    <location>
        <begin position="661"/>
        <end position="723"/>
    </location>
</feature>
<dbReference type="Pfam" id="PF02721">
    <property type="entry name" value="DUF223"/>
    <property type="match status" value="1"/>
</dbReference>
<dbReference type="CDD" id="cd04476">
    <property type="entry name" value="RPA1_DBD_C"/>
    <property type="match status" value="1"/>
</dbReference>
<dbReference type="InterPro" id="IPR012340">
    <property type="entry name" value="NA-bd_OB-fold"/>
</dbReference>
<dbReference type="InterPro" id="IPR047192">
    <property type="entry name" value="Euk_RPA1_DBD_C"/>
</dbReference>
<keyword evidence="2" id="KW-0479">Metal-binding</keyword>
<feature type="domain" description="Replication factor A C-terminal" evidence="8">
    <location>
        <begin position="291"/>
        <end position="419"/>
    </location>
</feature>
<evidence type="ECO:0000256" key="6">
    <source>
        <dbReference type="SAM" id="MobiDB-lite"/>
    </source>
</evidence>
<dbReference type="InterPro" id="IPR013955">
    <property type="entry name" value="Rep_factor-A_C"/>
</dbReference>
<feature type="region of interest" description="Disordered" evidence="6">
    <location>
        <begin position="477"/>
        <end position="506"/>
    </location>
</feature>
<dbReference type="InterPro" id="IPR003871">
    <property type="entry name" value="RFA1B/D_OB_1st"/>
</dbReference>
<evidence type="ECO:0000313" key="10">
    <source>
        <dbReference type="Proteomes" id="UP000694005"/>
    </source>
</evidence>
<dbReference type="CDD" id="cd04480">
    <property type="entry name" value="RPA1_DBD_A_like"/>
    <property type="match status" value="1"/>
</dbReference>
<sequence>MELTALADIKPFKSEWRIQVKVLHTWKHYTKLSGETLEIILSDAHGTKILASCKKTYFEKFAKKVHVGMWRNIENFSINGPGVSYRPTNHQYKFNFIYGTDITPSTLQNDSMFLSLVDFQTIQQGVEDENILIDVIGEVTDLGSLDTVLCSGKERKKIEFSLTDLQGRRIACCLWGKFAESIHATCKAVGGDTVICLLRFVKYGTHKIVRLFMSDEVQISNSYDASQIFFNPPIMESEAFLKREVASNALTLVESEQDKLEREIRRDKWMQYPIRDIAELLSSTQIEQCRVIATICAIDKDWGWYYFGCKACNKKVNKISTKVQVVKGNEITTHLWWCEKCDDKVTKVLPKFRIHVWVKDGTGEAYLMLLDWIAIGVIPETAAVLLNSSFEELQDIESFPEAVTDLVGKTFMFGIYIESNNVASKGGMYKVGKVWKDLSMLLTGGSTTESWTQTDVGTSNLSGSQGSLLVIESQANENTVVTPSSKRKQQSNEGEPDISSTTKKQKVANEETKVVLFIITTNMKNKEDNTRKRRTNHQPTCQSPADSKLTDGTIADSTFRQVLGDVSNLKPNLQSSGGSQHFTQPSTYFGSGNPYYDKAKGKQPQCSKRIRANGDNNNDRVQLSNILSRRSTCLQIQPRNLLPAFSNSDSVKQHNENLWSTSQVNESEKEDDLESSLDHNFTDEGEDYSDQSYDDVSSEDSDSHEVGSDNTEEISDTSHVPDEQRARILTMADIFKTMFQGGQSSSTTPLPKLNTTQYLDEGDPTYICNYCGAKMWYGERIEKRNKTKKPKFSLCCGQGQVQLPLLKESPEILKRLLHGDDEISKYFRENIRQLNMVFSFTSLGGKVDRCLPQGRGPKMFQLQGENYHLMGSLKPPAGEEAKFSQLYIVDIENEIDKRASIIGKYKKKADKAKKESVRKKVIEMIVEMLNQVNPYVHQFRSARDRFNLNPETTFHMRIVSSREKDGRTYDTPTASEVAALVPGDFNLEMDKRDIVLEEKQT</sequence>
<dbReference type="Pfam" id="PF08646">
    <property type="entry name" value="Rep_fac-A_C"/>
    <property type="match status" value="1"/>
</dbReference>
<protein>
    <recommendedName>
        <fullName evidence="11">DUF223 domain-containing protein</fullName>
    </recommendedName>
</protein>
<dbReference type="Gene3D" id="2.40.50.140">
    <property type="entry name" value="Nucleic acid-binding proteins"/>
    <property type="match status" value="3"/>
</dbReference>
<keyword evidence="5" id="KW-0238">DNA-binding</keyword>
<dbReference type="CDD" id="cd04481">
    <property type="entry name" value="RPA1_DBD_B_like"/>
    <property type="match status" value="1"/>
</dbReference>
<evidence type="ECO:0000256" key="3">
    <source>
        <dbReference type="ARBA" id="ARBA00022771"/>
    </source>
</evidence>
<evidence type="ECO:0000256" key="2">
    <source>
        <dbReference type="ARBA" id="ARBA00022723"/>
    </source>
</evidence>
<feature type="region of interest" description="Disordered" evidence="6">
    <location>
        <begin position="570"/>
        <end position="619"/>
    </location>
</feature>
<feature type="compositionally biased region" description="Polar residues" evidence="6">
    <location>
        <begin position="570"/>
        <end position="590"/>
    </location>
</feature>
<dbReference type="EMBL" id="LS974626">
    <property type="protein sequence ID" value="CAG7909340.1"/>
    <property type="molecule type" value="Genomic_DNA"/>
</dbReference>
<dbReference type="Proteomes" id="UP000694005">
    <property type="component" value="Chromosome A10"/>
</dbReference>
<accession>A0A8D9MH83</accession>
<dbReference type="PANTHER" id="PTHR45786:SF66">
    <property type="entry name" value="HOOK MOTIF PROTEIN, PUTATIVE-RELATED"/>
    <property type="match status" value="1"/>
</dbReference>
<feature type="non-terminal residue" evidence="9">
    <location>
        <position position="1001"/>
    </location>
</feature>
<reference evidence="9 10" key="1">
    <citation type="submission" date="2021-07" db="EMBL/GenBank/DDBJ databases">
        <authorList>
            <consortium name="Genoscope - CEA"/>
            <person name="William W."/>
        </authorList>
    </citation>
    <scope>NUCLEOTIDE SEQUENCE [LARGE SCALE GENOMIC DNA]</scope>
</reference>
<dbReference type="AlphaFoldDB" id="A0A8D9MH83"/>
<dbReference type="Gramene" id="A10p05860.2_BraZ1">
    <property type="protein sequence ID" value="A10p05860.2_BraZ1.CDS"/>
    <property type="gene ID" value="A10g05860.2_BraZ1"/>
</dbReference>
<evidence type="ECO:0000256" key="5">
    <source>
        <dbReference type="ARBA" id="ARBA00023125"/>
    </source>
</evidence>
<feature type="region of interest" description="Disordered" evidence="6">
    <location>
        <begin position="525"/>
        <end position="552"/>
    </location>
</feature>
<evidence type="ECO:0000256" key="4">
    <source>
        <dbReference type="ARBA" id="ARBA00022833"/>
    </source>
</evidence>
<name>A0A8D9MH83_BRACM</name>
<dbReference type="GO" id="GO:0008270">
    <property type="term" value="F:zinc ion binding"/>
    <property type="evidence" value="ECO:0007669"/>
    <property type="project" value="UniProtKB-KW"/>
</dbReference>
<evidence type="ECO:0000259" key="8">
    <source>
        <dbReference type="Pfam" id="PF08646"/>
    </source>
</evidence>
<evidence type="ECO:0000256" key="1">
    <source>
        <dbReference type="ARBA" id="ARBA00005690"/>
    </source>
</evidence>
<keyword evidence="3" id="KW-0863">Zinc-finger</keyword>
<dbReference type="SUPFAM" id="SSF50249">
    <property type="entry name" value="Nucleic acid-binding proteins"/>
    <property type="match status" value="3"/>
</dbReference>